<evidence type="ECO:0000256" key="1">
    <source>
        <dbReference type="HAMAP-Rule" id="MF_02204"/>
    </source>
</evidence>
<feature type="domain" description="OmpA-like" evidence="4">
    <location>
        <begin position="56"/>
        <end position="170"/>
    </location>
</feature>
<dbReference type="KEGG" id="dbk:DGMP_05720"/>
<dbReference type="AlphaFoldDB" id="A0A8D5FKI7"/>
<sequence>MLKSVKILLPALICVSVMVLSGCGKKTDTEKAVAVETNNEAMGAEESLDSKPLGISEGRTTEGMLPVYFNFDSSEIKADQVPRIEVNAEFIKKTDMNVRIEGNCDPRGTNEYNMALGERRALSAKKYLVNLGVDESRLSTVSYGEERMLLHGHDELSWSQNRRDDFVVVQ</sequence>
<dbReference type="InterPro" id="IPR039001">
    <property type="entry name" value="Pal"/>
</dbReference>
<keyword evidence="1" id="KW-0564">Palmitate</keyword>
<dbReference type="InterPro" id="IPR006665">
    <property type="entry name" value="OmpA-like"/>
</dbReference>
<proteinExistence type="inferred from homology"/>
<dbReference type="GO" id="GO:0051301">
    <property type="term" value="P:cell division"/>
    <property type="evidence" value="ECO:0007669"/>
    <property type="project" value="InterPro"/>
</dbReference>
<name>A0A8D5FKI7_9BACT</name>
<reference evidence="5" key="1">
    <citation type="submission" date="2020-09" db="EMBL/GenBank/DDBJ databases">
        <title>Desulfogranum mesoprofundum gen. nov., sp. nov., a novel mesophilic, sulfate-reducing chemolithoautotroph isolated from a deep-sea hydrothermal vent chimney in the Suiyo Seamount.</title>
        <authorList>
            <person name="Hashimoto Y."/>
            <person name="Nakagawa S."/>
        </authorList>
    </citation>
    <scope>NUCLEOTIDE SEQUENCE</scope>
    <source>
        <strain evidence="5">KT2</strain>
    </source>
</reference>
<organism evidence="5 6">
    <name type="scientific">Desulfomarina profundi</name>
    <dbReference type="NCBI Taxonomy" id="2772557"/>
    <lineage>
        <taxon>Bacteria</taxon>
        <taxon>Pseudomonadati</taxon>
        <taxon>Thermodesulfobacteriota</taxon>
        <taxon>Desulfobulbia</taxon>
        <taxon>Desulfobulbales</taxon>
        <taxon>Desulfobulbaceae</taxon>
        <taxon>Desulfomarina</taxon>
    </lineage>
</organism>
<dbReference type="Proteomes" id="UP000826725">
    <property type="component" value="Chromosome"/>
</dbReference>
<accession>A0A8D5FKI7</accession>
<dbReference type="CDD" id="cd07185">
    <property type="entry name" value="OmpA_C-like"/>
    <property type="match status" value="1"/>
</dbReference>
<feature type="signal peptide" evidence="3">
    <location>
        <begin position="1"/>
        <end position="21"/>
    </location>
</feature>
<protein>
    <recommendedName>
        <fullName evidence="1">Peptidoglycan-associated lipoprotein</fullName>
        <shortName evidence="1">PAL</shortName>
    </recommendedName>
</protein>
<dbReference type="PROSITE" id="PS51123">
    <property type="entry name" value="OMPA_2"/>
    <property type="match status" value="1"/>
</dbReference>
<keyword evidence="1" id="KW-0998">Cell outer membrane</keyword>
<keyword evidence="1 5" id="KW-0449">Lipoprotein</keyword>
<dbReference type="EMBL" id="AP024086">
    <property type="protein sequence ID" value="BCL59879.1"/>
    <property type="molecule type" value="Genomic_DNA"/>
</dbReference>
<dbReference type="GO" id="GO:0009279">
    <property type="term" value="C:cell outer membrane"/>
    <property type="evidence" value="ECO:0007669"/>
    <property type="project" value="UniProtKB-SubCell"/>
</dbReference>
<evidence type="ECO:0000259" key="4">
    <source>
        <dbReference type="PROSITE" id="PS51123"/>
    </source>
</evidence>
<dbReference type="PROSITE" id="PS51257">
    <property type="entry name" value="PROKAR_LIPOPROTEIN"/>
    <property type="match status" value="1"/>
</dbReference>
<comment type="subcellular location">
    <subcellularLocation>
        <location evidence="1">Cell outer membrane</location>
        <topology evidence="1">Lipid-anchor</topology>
    </subcellularLocation>
</comment>
<gene>
    <name evidence="1" type="primary">pal</name>
    <name evidence="5" type="ORF">DGMP_05720</name>
</gene>
<evidence type="ECO:0000313" key="5">
    <source>
        <dbReference type="EMBL" id="BCL59879.1"/>
    </source>
</evidence>
<feature type="chain" id="PRO_5034421096" description="Peptidoglycan-associated lipoprotein" evidence="3">
    <location>
        <begin position="22"/>
        <end position="170"/>
    </location>
</feature>
<comment type="similarity">
    <text evidence="1">Belongs to the Pal lipoprotein family.</text>
</comment>
<dbReference type="PANTHER" id="PTHR30329:SF21">
    <property type="entry name" value="LIPOPROTEIN YIAD-RELATED"/>
    <property type="match status" value="1"/>
</dbReference>
<dbReference type="PANTHER" id="PTHR30329">
    <property type="entry name" value="STATOR ELEMENT OF FLAGELLAR MOTOR COMPLEX"/>
    <property type="match status" value="1"/>
</dbReference>
<dbReference type="InterPro" id="IPR050330">
    <property type="entry name" value="Bact_OuterMem_StrucFunc"/>
</dbReference>
<keyword evidence="6" id="KW-1185">Reference proteome</keyword>
<dbReference type="Pfam" id="PF00691">
    <property type="entry name" value="OmpA"/>
    <property type="match status" value="1"/>
</dbReference>
<evidence type="ECO:0000256" key="2">
    <source>
        <dbReference type="PROSITE-ProRule" id="PRU00473"/>
    </source>
</evidence>
<keyword evidence="1 3" id="KW-0732">Signal</keyword>
<evidence type="ECO:0000256" key="3">
    <source>
        <dbReference type="SAM" id="SignalP"/>
    </source>
</evidence>
<dbReference type="HAMAP" id="MF_02204">
    <property type="entry name" value="Pal"/>
    <property type="match status" value="1"/>
</dbReference>
<keyword evidence="1 2" id="KW-0472">Membrane</keyword>
<dbReference type="RefSeq" id="WP_228856058.1">
    <property type="nucleotide sequence ID" value="NZ_AP024086.1"/>
</dbReference>
<evidence type="ECO:0000313" key="6">
    <source>
        <dbReference type="Proteomes" id="UP000826725"/>
    </source>
</evidence>